<keyword evidence="2" id="KW-1185">Reference proteome</keyword>
<reference evidence="1" key="1">
    <citation type="journal article" date="2022" name="Int. J. Mol. Sci.">
        <title>Draft Genome of Tanacetum Coccineum: Genomic Comparison of Closely Related Tanacetum-Family Plants.</title>
        <authorList>
            <person name="Yamashiro T."/>
            <person name="Shiraishi A."/>
            <person name="Nakayama K."/>
            <person name="Satake H."/>
        </authorList>
    </citation>
    <scope>NUCLEOTIDE SEQUENCE</scope>
</reference>
<evidence type="ECO:0000313" key="2">
    <source>
        <dbReference type="Proteomes" id="UP001151760"/>
    </source>
</evidence>
<sequence length="96" mass="10987">MFVGIKRLLDDLRVTAGKVCVTAAKHKLVLLAILMKNMLSINAAQKLLLLVLKVNVAGMKVTTAERLQLLEEFMLIEKRSKIYQRKYQDFLEIKIT</sequence>
<name>A0ABQ4XWM9_9ASTR</name>
<accession>A0ABQ4XWM9</accession>
<gene>
    <name evidence="1" type="ORF">Tco_0702372</name>
</gene>
<proteinExistence type="predicted"/>
<evidence type="ECO:0000313" key="1">
    <source>
        <dbReference type="EMBL" id="GJS69531.1"/>
    </source>
</evidence>
<reference evidence="1" key="2">
    <citation type="submission" date="2022-01" db="EMBL/GenBank/DDBJ databases">
        <authorList>
            <person name="Yamashiro T."/>
            <person name="Shiraishi A."/>
            <person name="Satake H."/>
            <person name="Nakayama K."/>
        </authorList>
    </citation>
    <scope>NUCLEOTIDE SEQUENCE</scope>
</reference>
<organism evidence="1 2">
    <name type="scientific">Tanacetum coccineum</name>
    <dbReference type="NCBI Taxonomy" id="301880"/>
    <lineage>
        <taxon>Eukaryota</taxon>
        <taxon>Viridiplantae</taxon>
        <taxon>Streptophyta</taxon>
        <taxon>Embryophyta</taxon>
        <taxon>Tracheophyta</taxon>
        <taxon>Spermatophyta</taxon>
        <taxon>Magnoliopsida</taxon>
        <taxon>eudicotyledons</taxon>
        <taxon>Gunneridae</taxon>
        <taxon>Pentapetalae</taxon>
        <taxon>asterids</taxon>
        <taxon>campanulids</taxon>
        <taxon>Asterales</taxon>
        <taxon>Asteraceae</taxon>
        <taxon>Asteroideae</taxon>
        <taxon>Anthemideae</taxon>
        <taxon>Anthemidinae</taxon>
        <taxon>Tanacetum</taxon>
    </lineage>
</organism>
<protein>
    <submittedName>
        <fullName evidence="1">Uncharacterized protein</fullName>
    </submittedName>
</protein>
<dbReference type="EMBL" id="BQNB010009868">
    <property type="protein sequence ID" value="GJS69531.1"/>
    <property type="molecule type" value="Genomic_DNA"/>
</dbReference>
<dbReference type="Proteomes" id="UP001151760">
    <property type="component" value="Unassembled WGS sequence"/>
</dbReference>
<comment type="caution">
    <text evidence="1">The sequence shown here is derived from an EMBL/GenBank/DDBJ whole genome shotgun (WGS) entry which is preliminary data.</text>
</comment>